<feature type="region of interest" description="Disordered" evidence="2">
    <location>
        <begin position="515"/>
        <end position="535"/>
    </location>
</feature>
<feature type="binding site" evidence="1">
    <location>
        <position position="135"/>
    </location>
    <ligand>
        <name>Zn(2+)</name>
        <dbReference type="ChEBI" id="CHEBI:29105"/>
    </ligand>
</feature>
<dbReference type="GeneID" id="117646646"/>
<dbReference type="KEGG" id="tpal:117646646"/>
<feature type="region of interest" description="Disordered" evidence="2">
    <location>
        <begin position="1"/>
        <end position="40"/>
    </location>
</feature>
<feature type="compositionally biased region" description="Polar residues" evidence="2">
    <location>
        <begin position="92"/>
        <end position="104"/>
    </location>
</feature>
<dbReference type="RefSeq" id="XP_034243634.1">
    <property type="nucleotide sequence ID" value="XM_034387743.1"/>
</dbReference>
<feature type="compositionally biased region" description="Polar residues" evidence="2">
    <location>
        <begin position="10"/>
        <end position="23"/>
    </location>
</feature>
<dbReference type="InParanoid" id="A0A6P8ZP79"/>
<keyword evidence="4" id="KW-1185">Reference proteome</keyword>
<evidence type="ECO:0000256" key="1">
    <source>
        <dbReference type="PROSITE-ProRule" id="PRU01263"/>
    </source>
</evidence>
<dbReference type="Proteomes" id="UP000515158">
    <property type="component" value="Unplaced"/>
</dbReference>
<dbReference type="OrthoDB" id="8192539at2759"/>
<feature type="compositionally biased region" description="Basic residues" evidence="2">
    <location>
        <begin position="332"/>
        <end position="354"/>
    </location>
</feature>
<feature type="region of interest" description="Disordered" evidence="2">
    <location>
        <begin position="71"/>
        <end position="108"/>
    </location>
</feature>
<feature type="region of interest" description="Disordered" evidence="2">
    <location>
        <begin position="324"/>
        <end position="357"/>
    </location>
</feature>
<dbReference type="SUPFAM" id="SSF57716">
    <property type="entry name" value="Glucocorticoid receptor-like (DNA-binding domain)"/>
    <property type="match status" value="1"/>
</dbReference>
<gene>
    <name evidence="5" type="primary">LOC117646646</name>
</gene>
<proteinExistence type="predicted"/>
<sequence length="697" mass="77644">MTQPNPPSPQNNLDRNGLDTATPNLLLDHPGMDQNGSVTTDCAPTTIEAELSNLQQASMDYLGSMEQLQIQTSDTTTKQPAELIPEEDKVPQENSLEAQFSDSGKTPDPKDVLMEGVEIPPNIDEVTSVLLCRLCSLPCQEAAPVFLFRHPPHHPEVLPKEAPINQEEEELGDILSMIKATLPIKVSCCDKLPKQVCTKCVERLRLSHAFTATVLRAESQLNSLRAHQKTDKADSNDMRNPFSPQAPYDCPICKESPVLSIQSSSHLDFHSGRYDWENVIVKNEPEDPIEPSAEDLERSYNEFFGGQKDFETFRTEERITLKPSKPACFGGRRPRGRPRSRPFKLTPRGRRGRRSTQTTVERILELSQTSPDADGYGFRICSRENNPASEALTQCLLCDKWLLGIAACLQHSLAEHMDCGSFLCPRCPRDDFPGDFELIQHYQESHCPDLELYEVFQQSERSNTPNITLNNVQSEMELAPDCNMIEANVGKKEGKGTPLESSWHVEPMEFDNLNNLHNTPPNDLYESQDEVSSNLSELAPRSLTSHSAMYEEESNSISTHGSDSNLAHEDILTSHIPDQHTLQDELMGQSSNLADEVSFSNSPCTLGVGDFVDLRSIEEESQDNKSVNKTDFCSVQDSTAVGEVNIGQQGNDFKSLQEDCQESQDSLRADELCGFQEAINEKSQEVSLNGSAIDFNP</sequence>
<name>A0A6P8ZP79_THRPL</name>
<feature type="domain" description="ZAD" evidence="3">
    <location>
        <begin position="130"/>
        <end position="224"/>
    </location>
</feature>
<dbReference type="SMART" id="SM00868">
    <property type="entry name" value="zf-AD"/>
    <property type="match status" value="1"/>
</dbReference>
<evidence type="ECO:0000259" key="3">
    <source>
        <dbReference type="PROSITE" id="PS51915"/>
    </source>
</evidence>
<dbReference type="AlphaFoldDB" id="A0A6P8ZP79"/>
<evidence type="ECO:0000256" key="2">
    <source>
        <dbReference type="SAM" id="MobiDB-lite"/>
    </source>
</evidence>
<feature type="binding site" evidence="1">
    <location>
        <position position="132"/>
    </location>
    <ligand>
        <name>Zn(2+)</name>
        <dbReference type="ChEBI" id="CHEBI:29105"/>
    </ligand>
</feature>
<dbReference type="GO" id="GO:0008270">
    <property type="term" value="F:zinc ion binding"/>
    <property type="evidence" value="ECO:0007669"/>
    <property type="project" value="UniProtKB-UniRule"/>
</dbReference>
<accession>A0A6P8ZP79</accession>
<keyword evidence="1" id="KW-0863">Zinc-finger</keyword>
<reference evidence="5" key="1">
    <citation type="submission" date="2025-08" db="UniProtKB">
        <authorList>
            <consortium name="RefSeq"/>
        </authorList>
    </citation>
    <scope>IDENTIFICATION</scope>
    <source>
        <tissue evidence="5">Total insect</tissue>
    </source>
</reference>
<feature type="binding site" evidence="1">
    <location>
        <position position="200"/>
    </location>
    <ligand>
        <name>Zn(2+)</name>
        <dbReference type="ChEBI" id="CHEBI:29105"/>
    </ligand>
</feature>
<keyword evidence="1" id="KW-0862">Zinc</keyword>
<keyword evidence="1" id="KW-0479">Metal-binding</keyword>
<organism evidence="5">
    <name type="scientific">Thrips palmi</name>
    <name type="common">Melon thrips</name>
    <dbReference type="NCBI Taxonomy" id="161013"/>
    <lineage>
        <taxon>Eukaryota</taxon>
        <taxon>Metazoa</taxon>
        <taxon>Ecdysozoa</taxon>
        <taxon>Arthropoda</taxon>
        <taxon>Hexapoda</taxon>
        <taxon>Insecta</taxon>
        <taxon>Pterygota</taxon>
        <taxon>Neoptera</taxon>
        <taxon>Paraneoptera</taxon>
        <taxon>Thysanoptera</taxon>
        <taxon>Terebrantia</taxon>
        <taxon>Thripoidea</taxon>
        <taxon>Thripidae</taxon>
        <taxon>Thrips</taxon>
    </lineage>
</organism>
<dbReference type="PROSITE" id="PS51915">
    <property type="entry name" value="ZAD"/>
    <property type="match status" value="1"/>
</dbReference>
<evidence type="ECO:0000313" key="5">
    <source>
        <dbReference type="RefSeq" id="XP_034243634.1"/>
    </source>
</evidence>
<dbReference type="Pfam" id="PF07776">
    <property type="entry name" value="zf-AD"/>
    <property type="match status" value="1"/>
</dbReference>
<evidence type="ECO:0000313" key="4">
    <source>
        <dbReference type="Proteomes" id="UP000515158"/>
    </source>
</evidence>
<protein>
    <submittedName>
        <fullName evidence="5">Uncharacterized protein LOC117646646 isoform X1</fullName>
    </submittedName>
</protein>
<dbReference type="GO" id="GO:0005634">
    <property type="term" value="C:nucleus"/>
    <property type="evidence" value="ECO:0007669"/>
    <property type="project" value="InterPro"/>
</dbReference>
<dbReference type="InterPro" id="IPR012934">
    <property type="entry name" value="Znf_AD"/>
</dbReference>
<feature type="binding site" evidence="1">
    <location>
        <position position="197"/>
    </location>
    <ligand>
        <name>Zn(2+)</name>
        <dbReference type="ChEBI" id="CHEBI:29105"/>
    </ligand>
</feature>
<dbReference type="Gene3D" id="3.40.1800.20">
    <property type="match status" value="1"/>
</dbReference>